<dbReference type="InterPro" id="IPR014094">
    <property type="entry name" value="LpoB"/>
</dbReference>
<sequence>MNHVVMKRIGLNVLFLMLFTLFVNAQESNYRKPVIVVNYFDKSSGFSDGDCEVVRNAVLSSLSGYERLRVVDVETEASIDEETKRRLKEAALADELARSGQMKQLGADYILEGNLTKLETKREKDSKGKITFDGKLTYTVKVVSTEDGTVAYSNNYEASSSSSDTEAEARTEALKKAGVSCALVEAVCPLNGILIDQDYTEKKGKLKTCYINLGAIHGVEAGMYFDVKTSKNVAGRTVYKDVGVIKVESVLADDLSECSVMRHGKEILQAIKQYTMDKTTNEATANPVVISSRCTSGRFIDFSGLF</sequence>
<organism evidence="1 2">
    <name type="scientific">Candidatus Bacteroides intestinipullorum</name>
    <dbReference type="NCBI Taxonomy" id="2838471"/>
    <lineage>
        <taxon>Bacteria</taxon>
        <taxon>Pseudomonadati</taxon>
        <taxon>Bacteroidota</taxon>
        <taxon>Bacteroidia</taxon>
        <taxon>Bacteroidales</taxon>
        <taxon>Bacteroidaceae</taxon>
        <taxon>Bacteroides</taxon>
    </lineage>
</organism>
<dbReference type="Pfam" id="PF13036">
    <property type="entry name" value="LpoB"/>
    <property type="match status" value="1"/>
</dbReference>
<proteinExistence type="predicted"/>
<dbReference type="Gene3D" id="3.40.50.10610">
    <property type="entry name" value="ABC-type transport auxiliary lipoprotein component"/>
    <property type="match status" value="1"/>
</dbReference>
<dbReference type="EMBL" id="JAHLFO010000003">
    <property type="protein sequence ID" value="MBU3812952.1"/>
    <property type="molecule type" value="Genomic_DNA"/>
</dbReference>
<reference evidence="1" key="1">
    <citation type="journal article" date="2021" name="PeerJ">
        <title>Extensive microbial diversity within the chicken gut microbiome revealed by metagenomics and culture.</title>
        <authorList>
            <person name="Gilroy R."/>
            <person name="Ravi A."/>
            <person name="Getino M."/>
            <person name="Pursley I."/>
            <person name="Horton D.L."/>
            <person name="Alikhan N.F."/>
            <person name="Baker D."/>
            <person name="Gharbi K."/>
            <person name="Hall N."/>
            <person name="Watson M."/>
            <person name="Adriaenssens E.M."/>
            <person name="Foster-Nyarko E."/>
            <person name="Jarju S."/>
            <person name="Secka A."/>
            <person name="Antonio M."/>
            <person name="Oren A."/>
            <person name="Chaudhuri R.R."/>
            <person name="La Ragione R."/>
            <person name="Hildebrand F."/>
            <person name="Pallen M.J."/>
        </authorList>
    </citation>
    <scope>NUCLEOTIDE SEQUENCE</scope>
    <source>
        <strain evidence="1">B3-3758</strain>
    </source>
</reference>
<evidence type="ECO:0008006" key="3">
    <source>
        <dbReference type="Google" id="ProtNLM"/>
    </source>
</evidence>
<comment type="caution">
    <text evidence="1">The sequence shown here is derived from an EMBL/GenBank/DDBJ whole genome shotgun (WGS) entry which is preliminary data.</text>
</comment>
<evidence type="ECO:0000313" key="1">
    <source>
        <dbReference type="EMBL" id="MBU3812952.1"/>
    </source>
</evidence>
<accession>A0A9E2KEC2</accession>
<name>A0A9E2KEC2_9BACE</name>
<protein>
    <recommendedName>
        <fullName evidence="3">Penicillin-binding protein activator LpoB</fullName>
    </recommendedName>
</protein>
<reference evidence="1" key="2">
    <citation type="submission" date="2021-04" db="EMBL/GenBank/DDBJ databases">
        <authorList>
            <person name="Gilroy R."/>
        </authorList>
    </citation>
    <scope>NUCLEOTIDE SEQUENCE</scope>
    <source>
        <strain evidence="1">B3-3758</strain>
    </source>
</reference>
<evidence type="ECO:0000313" key="2">
    <source>
        <dbReference type="Proteomes" id="UP000824236"/>
    </source>
</evidence>
<dbReference type="Proteomes" id="UP000824236">
    <property type="component" value="Unassembled WGS sequence"/>
</dbReference>
<dbReference type="AlphaFoldDB" id="A0A9E2KEC2"/>
<gene>
    <name evidence="1" type="ORF">H9791_00380</name>
</gene>